<evidence type="ECO:0000259" key="9">
    <source>
        <dbReference type="PROSITE" id="PS51293"/>
    </source>
</evidence>
<dbReference type="Proteomes" id="UP000001514">
    <property type="component" value="Unassembled WGS sequence"/>
</dbReference>
<keyword evidence="2" id="KW-0238">DNA-binding</keyword>
<evidence type="ECO:0000313" key="11">
    <source>
        <dbReference type="Proteomes" id="UP000001514"/>
    </source>
</evidence>
<evidence type="ECO:0000256" key="3">
    <source>
        <dbReference type="ARBA" id="ARBA00023163"/>
    </source>
</evidence>
<dbReference type="PROSITE" id="PS51293">
    <property type="entry name" value="SANT"/>
    <property type="match status" value="1"/>
</dbReference>
<reference evidence="10 11" key="1">
    <citation type="journal article" date="2011" name="Science">
        <title>The Selaginella genome identifies genetic changes associated with the evolution of vascular plants.</title>
        <authorList>
            <person name="Banks J.A."/>
            <person name="Nishiyama T."/>
            <person name="Hasebe M."/>
            <person name="Bowman J.L."/>
            <person name="Gribskov M."/>
            <person name="dePamphilis C."/>
            <person name="Albert V.A."/>
            <person name="Aono N."/>
            <person name="Aoyama T."/>
            <person name="Ambrose B.A."/>
            <person name="Ashton N.W."/>
            <person name="Axtell M.J."/>
            <person name="Barker E."/>
            <person name="Barker M.S."/>
            <person name="Bennetzen J.L."/>
            <person name="Bonawitz N.D."/>
            <person name="Chapple C."/>
            <person name="Cheng C."/>
            <person name="Correa L.G."/>
            <person name="Dacre M."/>
            <person name="DeBarry J."/>
            <person name="Dreyer I."/>
            <person name="Elias M."/>
            <person name="Engstrom E.M."/>
            <person name="Estelle M."/>
            <person name="Feng L."/>
            <person name="Finet C."/>
            <person name="Floyd S.K."/>
            <person name="Frommer W.B."/>
            <person name="Fujita T."/>
            <person name="Gramzow L."/>
            <person name="Gutensohn M."/>
            <person name="Harholt J."/>
            <person name="Hattori M."/>
            <person name="Heyl A."/>
            <person name="Hirai T."/>
            <person name="Hiwatashi Y."/>
            <person name="Ishikawa M."/>
            <person name="Iwata M."/>
            <person name="Karol K.G."/>
            <person name="Koehler B."/>
            <person name="Kolukisaoglu U."/>
            <person name="Kubo M."/>
            <person name="Kurata T."/>
            <person name="Lalonde S."/>
            <person name="Li K."/>
            <person name="Li Y."/>
            <person name="Litt A."/>
            <person name="Lyons E."/>
            <person name="Manning G."/>
            <person name="Maruyama T."/>
            <person name="Michael T.P."/>
            <person name="Mikami K."/>
            <person name="Miyazaki S."/>
            <person name="Morinaga S."/>
            <person name="Murata T."/>
            <person name="Mueller-Roeber B."/>
            <person name="Nelson D.R."/>
            <person name="Obara M."/>
            <person name="Oguri Y."/>
            <person name="Olmstead R.G."/>
            <person name="Onodera N."/>
            <person name="Petersen B.L."/>
            <person name="Pils B."/>
            <person name="Prigge M."/>
            <person name="Rensing S.A."/>
            <person name="Riano-Pachon D.M."/>
            <person name="Roberts A.W."/>
            <person name="Sato Y."/>
            <person name="Scheller H.V."/>
            <person name="Schulz B."/>
            <person name="Schulz C."/>
            <person name="Shakirov E.V."/>
            <person name="Shibagaki N."/>
            <person name="Shinohara N."/>
            <person name="Shippen D.E."/>
            <person name="Soerensen I."/>
            <person name="Sotooka R."/>
            <person name="Sugimoto N."/>
            <person name="Sugita M."/>
            <person name="Sumikawa N."/>
            <person name="Tanurdzic M."/>
            <person name="Theissen G."/>
            <person name="Ulvskov P."/>
            <person name="Wakazuki S."/>
            <person name="Weng J.K."/>
            <person name="Willats W.W."/>
            <person name="Wipf D."/>
            <person name="Wolf P.G."/>
            <person name="Yang L."/>
            <person name="Zimmer A.D."/>
            <person name="Zhu Q."/>
            <person name="Mitros T."/>
            <person name="Hellsten U."/>
            <person name="Loque D."/>
            <person name="Otillar R."/>
            <person name="Salamov A."/>
            <person name="Schmutz J."/>
            <person name="Shapiro H."/>
            <person name="Lindquist E."/>
            <person name="Lucas S."/>
            <person name="Rokhsar D."/>
            <person name="Grigoriev I.V."/>
        </authorList>
    </citation>
    <scope>NUCLEOTIDE SEQUENCE [LARGE SCALE GENOMIC DNA]</scope>
</reference>
<evidence type="ECO:0000256" key="6">
    <source>
        <dbReference type="SAM" id="MobiDB-lite"/>
    </source>
</evidence>
<dbReference type="SUPFAM" id="SSF46689">
    <property type="entry name" value="Homeodomain-like"/>
    <property type="match status" value="2"/>
</dbReference>
<proteinExistence type="predicted"/>
<protein>
    <submittedName>
        <fullName evidence="10">Uncharacterized protein</fullName>
    </submittedName>
</protein>
<dbReference type="GO" id="GO:0005634">
    <property type="term" value="C:nucleus"/>
    <property type="evidence" value="ECO:0007669"/>
    <property type="project" value="UniProtKB-ARBA"/>
</dbReference>
<feature type="compositionally biased region" description="Low complexity" evidence="6">
    <location>
        <begin position="526"/>
        <end position="539"/>
    </location>
</feature>
<dbReference type="InterPro" id="IPR007526">
    <property type="entry name" value="SWIRM"/>
</dbReference>
<evidence type="ECO:0000256" key="2">
    <source>
        <dbReference type="ARBA" id="ARBA00023125"/>
    </source>
</evidence>
<evidence type="ECO:0000259" key="8">
    <source>
        <dbReference type="PROSITE" id="PS50934"/>
    </source>
</evidence>
<dbReference type="KEGG" id="smo:SELMODRAFT_442222"/>
<feature type="compositionally biased region" description="Basic and acidic residues" evidence="6">
    <location>
        <begin position="423"/>
        <end position="437"/>
    </location>
</feature>
<keyword evidence="4" id="KW-0539">Nucleus</keyword>
<dbReference type="InterPro" id="IPR009057">
    <property type="entry name" value="Homeodomain-like_sf"/>
</dbReference>
<keyword evidence="3" id="KW-0804">Transcription</keyword>
<dbReference type="PANTHER" id="PTHR12802">
    <property type="entry name" value="SWI/SNF COMPLEX-RELATED"/>
    <property type="match status" value="1"/>
</dbReference>
<keyword evidence="11" id="KW-1185">Reference proteome</keyword>
<feature type="domain" description="Myb-like" evidence="7">
    <location>
        <begin position="178"/>
        <end position="222"/>
    </location>
</feature>
<dbReference type="Pfam" id="PF16495">
    <property type="entry name" value="SWIRM-assoc_1"/>
    <property type="match status" value="1"/>
</dbReference>
<dbReference type="Pfam" id="PF00249">
    <property type="entry name" value="Myb_DNA-binding"/>
    <property type="match status" value="1"/>
</dbReference>
<dbReference type="OrthoDB" id="118550at2759"/>
<dbReference type="HOGENOM" id="CLU_004447_5_0_1"/>
<dbReference type="InterPro" id="IPR036388">
    <property type="entry name" value="WH-like_DNA-bd_sf"/>
</dbReference>
<dbReference type="InterPro" id="IPR017884">
    <property type="entry name" value="SANT_dom"/>
</dbReference>
<feature type="region of interest" description="Disordered" evidence="6">
    <location>
        <begin position="148"/>
        <end position="180"/>
    </location>
</feature>
<dbReference type="SMART" id="SM00717">
    <property type="entry name" value="SANT"/>
    <property type="match status" value="1"/>
</dbReference>
<dbReference type="PROSITE" id="PS50090">
    <property type="entry name" value="MYB_LIKE"/>
    <property type="match status" value="1"/>
</dbReference>
<keyword evidence="1" id="KW-0805">Transcription regulation</keyword>
<evidence type="ECO:0000256" key="5">
    <source>
        <dbReference type="SAM" id="Coils"/>
    </source>
</evidence>
<evidence type="ECO:0000256" key="4">
    <source>
        <dbReference type="ARBA" id="ARBA00023242"/>
    </source>
</evidence>
<feature type="compositionally biased region" description="Low complexity" evidence="6">
    <location>
        <begin position="271"/>
        <end position="281"/>
    </location>
</feature>
<feature type="compositionally biased region" description="Polar residues" evidence="6">
    <location>
        <begin position="170"/>
        <end position="180"/>
    </location>
</feature>
<feature type="region of interest" description="Disordered" evidence="6">
    <location>
        <begin position="236"/>
        <end position="290"/>
    </location>
</feature>
<evidence type="ECO:0000259" key="7">
    <source>
        <dbReference type="PROSITE" id="PS50090"/>
    </source>
</evidence>
<dbReference type="STRING" id="88036.D8RRU3"/>
<name>D8RRU3_SELML</name>
<organism evidence="11">
    <name type="scientific">Selaginella moellendorffii</name>
    <name type="common">Spikemoss</name>
    <dbReference type="NCBI Taxonomy" id="88036"/>
    <lineage>
        <taxon>Eukaryota</taxon>
        <taxon>Viridiplantae</taxon>
        <taxon>Streptophyta</taxon>
        <taxon>Embryophyta</taxon>
        <taxon>Tracheophyta</taxon>
        <taxon>Lycopodiopsida</taxon>
        <taxon>Selaginellales</taxon>
        <taxon>Selaginellaceae</taxon>
        <taxon>Selaginella</taxon>
    </lineage>
</organism>
<keyword evidence="5" id="KW-0175">Coiled coil</keyword>
<dbReference type="Pfam" id="PF04433">
    <property type="entry name" value="SWIRM"/>
    <property type="match status" value="1"/>
</dbReference>
<dbReference type="InterPro" id="IPR001005">
    <property type="entry name" value="SANT/Myb"/>
</dbReference>
<evidence type="ECO:0000256" key="1">
    <source>
        <dbReference type="ARBA" id="ARBA00023015"/>
    </source>
</evidence>
<feature type="compositionally biased region" description="Low complexity" evidence="6">
    <location>
        <begin position="236"/>
        <end position="245"/>
    </location>
</feature>
<dbReference type="FunFam" id="1.10.10.10:FF:000020">
    <property type="entry name" value="SWI/SNF complex subunit SMARCC2 isoform c"/>
    <property type="match status" value="1"/>
</dbReference>
<feature type="region of interest" description="Disordered" evidence="6">
    <location>
        <begin position="350"/>
        <end position="437"/>
    </location>
</feature>
<feature type="coiled-coil region" evidence="5">
    <location>
        <begin position="456"/>
        <end position="512"/>
    </location>
</feature>
<dbReference type="OMA" id="ENKSQHV"/>
<feature type="domain" description="SWIRM" evidence="8">
    <location>
        <begin position="14"/>
        <end position="111"/>
    </location>
</feature>
<dbReference type="Gramene" id="EFJ24945">
    <property type="protein sequence ID" value="EFJ24945"/>
    <property type="gene ID" value="SELMODRAFT_442222"/>
</dbReference>
<gene>
    <name evidence="10" type="ORF">SELMODRAFT_442222</name>
</gene>
<dbReference type="EMBL" id="GL377588">
    <property type="protein sequence ID" value="EFJ24945.1"/>
    <property type="molecule type" value="Genomic_DNA"/>
</dbReference>
<accession>D8RRU3</accession>
<dbReference type="InParanoid" id="D8RRU3"/>
<dbReference type="PROSITE" id="PS50934">
    <property type="entry name" value="SWIRM"/>
    <property type="match status" value="1"/>
</dbReference>
<feature type="domain" description="SANT" evidence="9">
    <location>
        <begin position="175"/>
        <end position="226"/>
    </location>
</feature>
<dbReference type="Gene3D" id="1.10.10.10">
    <property type="entry name" value="Winged helix-like DNA-binding domain superfamily/Winged helix DNA-binding domain"/>
    <property type="match status" value="1"/>
</dbReference>
<feature type="region of interest" description="Disordered" evidence="6">
    <location>
        <begin position="526"/>
        <end position="545"/>
    </location>
</feature>
<dbReference type="PANTHER" id="PTHR12802:SF140">
    <property type="entry name" value="SWI_SNF COMPLEX SUBUNIT SWI3A"/>
    <property type="match status" value="1"/>
</dbReference>
<sequence length="545" mass="60037">MAGSGEEPLNRELYRVPGHAGWFSWTGIHSIEREALVEFFEGKTLSKTPKIYKEYRDFIINKYRENPRRPLTFTEIRKMLVGDVNCLRRVFEFLELWGLINYHPDPAEAVSSIVLPSNSSAAAAAAAAPPPPGIQIVSKSFAANPASNLGSRENAFHSKQQGGGGGKSQNSPDGNSSSEWTAEETMLLLEAISKYGDNWNRVQQHVGSKNRGQCVRQFIQLPFGDQFLNEDLGAVSSSSPVASKSLENGTSHEVRHPTKKQKLSHTEAKAAKGAQHAHQAAPNTATAHQPEAHHVLEEVTPLTDASNPLLSQIAFMSAMVGPRVAAAAAQAALAVLAEEEPAVSQLPFLNQQQQQQHHPHQQKGQQQSKEQQQPKEQQQQQDEQVAADKEENKQNNAENDSDVKPEADASPEVKQQQPSAEPVEDKDQHAKKDKEETRISAAKLRAGLATAMAAAAVNAKQLADREERDMELLMANIIESQLKKLYSKLDHFEELEQLMDIERLQLQQMREQVFVDRLQLMRQQHASAATVAASAAPSAQDKPSS</sequence>
<dbReference type="FunFam" id="1.10.10.60:FF:000014">
    <property type="entry name" value="SWI/SNF complex subunit SMARCC2 isoform C"/>
    <property type="match status" value="1"/>
</dbReference>
<dbReference type="eggNOG" id="KOG1279">
    <property type="taxonomic scope" value="Eukaryota"/>
</dbReference>
<dbReference type="GO" id="GO:0003677">
    <property type="term" value="F:DNA binding"/>
    <property type="evidence" value="ECO:0007669"/>
    <property type="project" value="UniProtKB-KW"/>
</dbReference>
<dbReference type="AlphaFoldDB" id="D8RRU3"/>
<evidence type="ECO:0000313" key="10">
    <source>
        <dbReference type="EMBL" id="EFJ24945.1"/>
    </source>
</evidence>
<dbReference type="CDD" id="cd00167">
    <property type="entry name" value="SANT"/>
    <property type="match status" value="1"/>
</dbReference>
<dbReference type="InterPro" id="IPR032451">
    <property type="entry name" value="SMARCC_C"/>
</dbReference>
<dbReference type="Gene3D" id="1.10.10.60">
    <property type="entry name" value="Homeodomain-like"/>
    <property type="match status" value="1"/>
</dbReference>
<feature type="compositionally biased region" description="Low complexity" evidence="6">
    <location>
        <begin position="351"/>
        <end position="384"/>
    </location>
</feature>